<dbReference type="InterPro" id="IPR000157">
    <property type="entry name" value="TIR_dom"/>
</dbReference>
<keyword evidence="2" id="KW-0378">Hydrolase</keyword>
<evidence type="ECO:0000313" key="7">
    <source>
        <dbReference type="EMBL" id="TQE03045.1"/>
    </source>
</evidence>
<dbReference type="GO" id="GO:0061809">
    <property type="term" value="F:NAD+ nucleosidase activity, cyclic ADP-ribose generating"/>
    <property type="evidence" value="ECO:0007669"/>
    <property type="project" value="UniProtKB-EC"/>
</dbReference>
<keyword evidence="3" id="KW-0520">NAD</keyword>
<dbReference type="Pfam" id="PF01582">
    <property type="entry name" value="TIR"/>
    <property type="match status" value="1"/>
</dbReference>
<dbReference type="SMART" id="SM00255">
    <property type="entry name" value="TIR"/>
    <property type="match status" value="1"/>
</dbReference>
<dbReference type="FunFam" id="3.40.50.10140:FF:000007">
    <property type="entry name" value="Disease resistance protein (TIR-NBS-LRR class)"/>
    <property type="match status" value="1"/>
</dbReference>
<dbReference type="PANTHER" id="PTHR32009">
    <property type="entry name" value="TMV RESISTANCE PROTEIN N-LIKE"/>
    <property type="match status" value="1"/>
</dbReference>
<evidence type="ECO:0000313" key="8">
    <source>
        <dbReference type="Proteomes" id="UP000315295"/>
    </source>
</evidence>
<dbReference type="EMBL" id="VIEB01000162">
    <property type="protein sequence ID" value="TQE03045.1"/>
    <property type="molecule type" value="Genomic_DNA"/>
</dbReference>
<feature type="region of interest" description="Disordered" evidence="5">
    <location>
        <begin position="1"/>
        <end position="22"/>
    </location>
</feature>
<evidence type="ECO:0000256" key="4">
    <source>
        <dbReference type="ARBA" id="ARBA00047304"/>
    </source>
</evidence>
<accession>A0A540MW67</accession>
<dbReference type="AlphaFoldDB" id="A0A540MW67"/>
<protein>
    <recommendedName>
        <fullName evidence="1">ADP-ribosyl cyclase/cyclic ADP-ribose hydrolase</fullName>
        <ecNumber evidence="1">3.2.2.6</ecNumber>
    </recommendedName>
</protein>
<dbReference type="SUPFAM" id="SSF52200">
    <property type="entry name" value="Toll/Interleukin receptor TIR domain"/>
    <property type="match status" value="1"/>
</dbReference>
<evidence type="ECO:0000259" key="6">
    <source>
        <dbReference type="PROSITE" id="PS50104"/>
    </source>
</evidence>
<dbReference type="Proteomes" id="UP000315295">
    <property type="component" value="Unassembled WGS sequence"/>
</dbReference>
<gene>
    <name evidence="7" type="ORF">C1H46_011409</name>
</gene>
<comment type="caution">
    <text evidence="7">The sequence shown here is derived from an EMBL/GenBank/DDBJ whole genome shotgun (WGS) entry which is preliminary data.</text>
</comment>
<keyword evidence="8" id="KW-1185">Reference proteome</keyword>
<feature type="domain" description="TIR" evidence="6">
    <location>
        <begin position="25"/>
        <end position="157"/>
    </location>
</feature>
<organism evidence="7 8">
    <name type="scientific">Malus baccata</name>
    <name type="common">Siberian crab apple</name>
    <name type="synonym">Pyrus baccata</name>
    <dbReference type="NCBI Taxonomy" id="106549"/>
    <lineage>
        <taxon>Eukaryota</taxon>
        <taxon>Viridiplantae</taxon>
        <taxon>Streptophyta</taxon>
        <taxon>Embryophyta</taxon>
        <taxon>Tracheophyta</taxon>
        <taxon>Spermatophyta</taxon>
        <taxon>Magnoliopsida</taxon>
        <taxon>eudicotyledons</taxon>
        <taxon>Gunneridae</taxon>
        <taxon>Pentapetalae</taxon>
        <taxon>rosids</taxon>
        <taxon>fabids</taxon>
        <taxon>Rosales</taxon>
        <taxon>Rosaceae</taxon>
        <taxon>Amygdaloideae</taxon>
        <taxon>Maleae</taxon>
        <taxon>Malus</taxon>
    </lineage>
</organism>
<dbReference type="EC" id="3.2.2.6" evidence="1"/>
<evidence type="ECO:0000256" key="1">
    <source>
        <dbReference type="ARBA" id="ARBA00011982"/>
    </source>
</evidence>
<name>A0A540MW67_MALBA</name>
<dbReference type="Gene3D" id="3.40.50.10140">
    <property type="entry name" value="Toll/interleukin-1 receptor homology (TIR) domain"/>
    <property type="match status" value="1"/>
</dbReference>
<evidence type="ECO:0000256" key="2">
    <source>
        <dbReference type="ARBA" id="ARBA00022801"/>
    </source>
</evidence>
<evidence type="ECO:0000256" key="5">
    <source>
        <dbReference type="SAM" id="MobiDB-lite"/>
    </source>
</evidence>
<proteinExistence type="predicted"/>
<reference evidence="7 8" key="1">
    <citation type="journal article" date="2019" name="G3 (Bethesda)">
        <title>Sequencing of a Wild Apple (Malus baccata) Genome Unravels the Differences Between Cultivated and Wild Apple Species Regarding Disease Resistance and Cold Tolerance.</title>
        <authorList>
            <person name="Chen X."/>
        </authorList>
    </citation>
    <scope>NUCLEOTIDE SEQUENCE [LARGE SCALE GENOMIC DNA]</scope>
    <source>
        <strain evidence="8">cv. Shandingzi</strain>
        <tissue evidence="7">Leaves</tissue>
    </source>
</reference>
<comment type="catalytic activity">
    <reaction evidence="4">
        <text>NAD(+) + H2O = ADP-D-ribose + nicotinamide + H(+)</text>
        <dbReference type="Rhea" id="RHEA:16301"/>
        <dbReference type="ChEBI" id="CHEBI:15377"/>
        <dbReference type="ChEBI" id="CHEBI:15378"/>
        <dbReference type="ChEBI" id="CHEBI:17154"/>
        <dbReference type="ChEBI" id="CHEBI:57540"/>
        <dbReference type="ChEBI" id="CHEBI:57967"/>
        <dbReference type="EC" id="3.2.2.6"/>
    </reaction>
    <physiologicalReaction direction="left-to-right" evidence="4">
        <dbReference type="Rhea" id="RHEA:16302"/>
    </physiologicalReaction>
</comment>
<sequence>MNTSSPAHATAAAAGGSSSSQRSSWKNEVFLSFRGEDTRTGFTDHLFIALRDAGINTFIDYGLKKGENIQRELDREIEGSRFGVVVFSKSYAESRWCLRELSKIMRDGKVVYPIFYDVDPSQVRNQSGSFGEAFQRHEKDEDPNEVEQWRRDLKACADLSGRNFNTTADGREGLFIQNVVGDIIALTKTRDLQTTQSTTRLEYLVAWARVPYYFFFFKFFFFL</sequence>
<dbReference type="InterPro" id="IPR035897">
    <property type="entry name" value="Toll_tir_struct_dom_sf"/>
</dbReference>
<evidence type="ECO:0000256" key="3">
    <source>
        <dbReference type="ARBA" id="ARBA00023027"/>
    </source>
</evidence>
<dbReference type="PANTHER" id="PTHR32009:SF39">
    <property type="entry name" value="TIR DOMAIN-CONTAINING PROTEIN"/>
    <property type="match status" value="1"/>
</dbReference>
<dbReference type="GO" id="GO:0007165">
    <property type="term" value="P:signal transduction"/>
    <property type="evidence" value="ECO:0007669"/>
    <property type="project" value="InterPro"/>
</dbReference>
<dbReference type="PROSITE" id="PS50104">
    <property type="entry name" value="TIR"/>
    <property type="match status" value="1"/>
</dbReference>